<feature type="region of interest" description="Disordered" evidence="1">
    <location>
        <begin position="1"/>
        <end position="38"/>
    </location>
</feature>
<comment type="caution">
    <text evidence="2">The sequence shown here is derived from an EMBL/GenBank/DDBJ whole genome shotgun (WGS) entry which is preliminary data.</text>
</comment>
<keyword evidence="3" id="KW-1185">Reference proteome</keyword>
<organism evidence="2 3">
    <name type="scientific">Trifolium medium</name>
    <dbReference type="NCBI Taxonomy" id="97028"/>
    <lineage>
        <taxon>Eukaryota</taxon>
        <taxon>Viridiplantae</taxon>
        <taxon>Streptophyta</taxon>
        <taxon>Embryophyta</taxon>
        <taxon>Tracheophyta</taxon>
        <taxon>Spermatophyta</taxon>
        <taxon>Magnoliopsida</taxon>
        <taxon>eudicotyledons</taxon>
        <taxon>Gunneridae</taxon>
        <taxon>Pentapetalae</taxon>
        <taxon>rosids</taxon>
        <taxon>fabids</taxon>
        <taxon>Fabales</taxon>
        <taxon>Fabaceae</taxon>
        <taxon>Papilionoideae</taxon>
        <taxon>50 kb inversion clade</taxon>
        <taxon>NPAAA clade</taxon>
        <taxon>Hologalegina</taxon>
        <taxon>IRL clade</taxon>
        <taxon>Trifolieae</taxon>
        <taxon>Trifolium</taxon>
    </lineage>
</organism>
<evidence type="ECO:0000313" key="2">
    <source>
        <dbReference type="EMBL" id="MCI29564.1"/>
    </source>
</evidence>
<accession>A0A392R0E4</accession>
<feature type="compositionally biased region" description="Polar residues" evidence="1">
    <location>
        <begin position="1"/>
        <end position="23"/>
    </location>
</feature>
<dbReference type="EMBL" id="LXQA010136584">
    <property type="protein sequence ID" value="MCI23536.1"/>
    <property type="molecule type" value="Genomic_DNA"/>
</dbReference>
<keyword evidence="2" id="KW-0418">Kinase</keyword>
<dbReference type="EMBL" id="LXQA010173516">
    <property type="protein sequence ID" value="MCI29564.1"/>
    <property type="molecule type" value="Genomic_DNA"/>
</dbReference>
<keyword evidence="2" id="KW-0675">Receptor</keyword>
<protein>
    <submittedName>
        <fullName evidence="2">Putative receptor-like protein kinase</fullName>
    </submittedName>
</protein>
<dbReference type="Proteomes" id="UP000265520">
    <property type="component" value="Unassembled WGS sequence"/>
</dbReference>
<feature type="non-terminal residue" evidence="2">
    <location>
        <position position="38"/>
    </location>
</feature>
<dbReference type="AlphaFoldDB" id="A0A392R0E4"/>
<name>A0A392R0E4_9FABA</name>
<reference evidence="2 3" key="1">
    <citation type="journal article" date="2018" name="Front. Plant Sci.">
        <title>Red Clover (Trifolium pratense) and Zigzag Clover (T. medium) - A Picture of Genomic Similarities and Differences.</title>
        <authorList>
            <person name="Dluhosova J."/>
            <person name="Istvanek J."/>
            <person name="Nedelnik J."/>
            <person name="Repkova J."/>
        </authorList>
    </citation>
    <scope>NUCLEOTIDE SEQUENCE [LARGE SCALE GENOMIC DNA]</scope>
    <source>
        <strain evidence="2">10/8</strain>
        <strain evidence="3">cv. 10/8</strain>
        <tissue evidence="2">Leaf</tissue>
    </source>
</reference>
<dbReference type="GO" id="GO:0016301">
    <property type="term" value="F:kinase activity"/>
    <property type="evidence" value="ECO:0007669"/>
    <property type="project" value="UniProtKB-KW"/>
</dbReference>
<evidence type="ECO:0000256" key="1">
    <source>
        <dbReference type="SAM" id="MobiDB-lite"/>
    </source>
</evidence>
<evidence type="ECO:0000313" key="3">
    <source>
        <dbReference type="Proteomes" id="UP000265520"/>
    </source>
</evidence>
<sequence>MSESLSSTIYKASFGDDTSTSSSKKFEATVTRLRPSPQ</sequence>
<proteinExistence type="predicted"/>
<keyword evidence="2" id="KW-0808">Transferase</keyword>